<gene>
    <name evidence="1" type="ORF">S01H1_32459</name>
</gene>
<feature type="non-terminal residue" evidence="1">
    <location>
        <position position="1"/>
    </location>
</feature>
<organism evidence="1">
    <name type="scientific">marine sediment metagenome</name>
    <dbReference type="NCBI Taxonomy" id="412755"/>
    <lineage>
        <taxon>unclassified sequences</taxon>
        <taxon>metagenomes</taxon>
        <taxon>ecological metagenomes</taxon>
    </lineage>
</organism>
<comment type="caution">
    <text evidence="1">The sequence shown here is derived from an EMBL/GenBank/DDBJ whole genome shotgun (WGS) entry which is preliminary data.</text>
</comment>
<sequence>ATTIFSFIIFIEKYSVCGATGNKFDWVRQQDSWAGQRQEFVWRTRTANGTVVTINMP</sequence>
<dbReference type="AlphaFoldDB" id="X0VS11"/>
<name>X0VS11_9ZZZZ</name>
<reference evidence="1" key="1">
    <citation type="journal article" date="2014" name="Front. Microbiol.">
        <title>High frequency of phylogenetically diverse reductive dehalogenase-homologous genes in deep subseafloor sedimentary metagenomes.</title>
        <authorList>
            <person name="Kawai M."/>
            <person name="Futagami T."/>
            <person name="Toyoda A."/>
            <person name="Takaki Y."/>
            <person name="Nishi S."/>
            <person name="Hori S."/>
            <person name="Arai W."/>
            <person name="Tsubouchi T."/>
            <person name="Morono Y."/>
            <person name="Uchiyama I."/>
            <person name="Ito T."/>
            <person name="Fujiyama A."/>
            <person name="Inagaki F."/>
            <person name="Takami H."/>
        </authorList>
    </citation>
    <scope>NUCLEOTIDE SEQUENCE</scope>
    <source>
        <strain evidence="1">Expedition CK06-06</strain>
    </source>
</reference>
<evidence type="ECO:0000313" key="1">
    <source>
        <dbReference type="EMBL" id="GAG03341.1"/>
    </source>
</evidence>
<dbReference type="EMBL" id="BARS01020098">
    <property type="protein sequence ID" value="GAG03341.1"/>
    <property type="molecule type" value="Genomic_DNA"/>
</dbReference>
<accession>X0VS11</accession>
<protein>
    <submittedName>
        <fullName evidence="1">Uncharacterized protein</fullName>
    </submittedName>
</protein>
<proteinExistence type="predicted"/>